<keyword evidence="4" id="KW-0808">Transferase</keyword>
<comment type="similarity">
    <text evidence="10">Belongs to the RBR family. RNF14 subfamily.</text>
</comment>
<evidence type="ECO:0000256" key="2">
    <source>
        <dbReference type="ARBA" id="ARBA00004906"/>
    </source>
</evidence>
<dbReference type="EMBL" id="BLXT01004938">
    <property type="protein sequence ID" value="GFO18180.1"/>
    <property type="molecule type" value="Genomic_DNA"/>
</dbReference>
<feature type="domain" description="RING-type" evidence="13">
    <location>
        <begin position="1"/>
        <end position="233"/>
    </location>
</feature>
<dbReference type="Proteomes" id="UP000735302">
    <property type="component" value="Unassembled WGS sequence"/>
</dbReference>
<comment type="pathway">
    <text evidence="2">Protein modification; protein ubiquitination.</text>
</comment>
<dbReference type="Pfam" id="PF26200">
    <property type="entry name" value="Rcat_RNF216"/>
    <property type="match status" value="1"/>
</dbReference>
<evidence type="ECO:0000256" key="5">
    <source>
        <dbReference type="ARBA" id="ARBA00022723"/>
    </source>
</evidence>
<dbReference type="AlphaFoldDB" id="A0AAV4BGF1"/>
<organism evidence="14 15">
    <name type="scientific">Plakobranchus ocellatus</name>
    <dbReference type="NCBI Taxonomy" id="259542"/>
    <lineage>
        <taxon>Eukaryota</taxon>
        <taxon>Metazoa</taxon>
        <taxon>Spiralia</taxon>
        <taxon>Lophotrochozoa</taxon>
        <taxon>Mollusca</taxon>
        <taxon>Gastropoda</taxon>
        <taxon>Heterobranchia</taxon>
        <taxon>Euthyneura</taxon>
        <taxon>Panpulmonata</taxon>
        <taxon>Sacoglossa</taxon>
        <taxon>Placobranchoidea</taxon>
        <taxon>Plakobranchidae</taxon>
        <taxon>Plakobranchus</taxon>
    </lineage>
</organism>
<evidence type="ECO:0000313" key="14">
    <source>
        <dbReference type="EMBL" id="GFO18180.1"/>
    </source>
</evidence>
<evidence type="ECO:0000313" key="15">
    <source>
        <dbReference type="Proteomes" id="UP000735302"/>
    </source>
</evidence>
<dbReference type="Pfam" id="PF01485">
    <property type="entry name" value="IBR"/>
    <property type="match status" value="1"/>
</dbReference>
<dbReference type="InterPro" id="IPR001841">
    <property type="entry name" value="Znf_RING"/>
</dbReference>
<dbReference type="Gene3D" id="3.30.40.10">
    <property type="entry name" value="Zinc/RING finger domain, C3HC4 (zinc finger)"/>
    <property type="match status" value="1"/>
</dbReference>
<reference evidence="14 15" key="1">
    <citation type="journal article" date="2021" name="Elife">
        <title>Chloroplast acquisition without the gene transfer in kleptoplastic sea slugs, Plakobranchus ocellatus.</title>
        <authorList>
            <person name="Maeda T."/>
            <person name="Takahashi S."/>
            <person name="Yoshida T."/>
            <person name="Shimamura S."/>
            <person name="Takaki Y."/>
            <person name="Nagai Y."/>
            <person name="Toyoda A."/>
            <person name="Suzuki Y."/>
            <person name="Arimoto A."/>
            <person name="Ishii H."/>
            <person name="Satoh N."/>
            <person name="Nishiyama T."/>
            <person name="Hasebe M."/>
            <person name="Maruyama T."/>
            <person name="Minagawa J."/>
            <person name="Obokata J."/>
            <person name="Shigenobu S."/>
        </authorList>
    </citation>
    <scope>NUCLEOTIDE SEQUENCE [LARGE SCALE GENOMIC DNA]</scope>
</reference>
<dbReference type="InterPro" id="IPR031127">
    <property type="entry name" value="E3_UB_ligase_RBR"/>
</dbReference>
<dbReference type="InterPro" id="IPR017907">
    <property type="entry name" value="Znf_RING_CS"/>
</dbReference>
<dbReference type="PROSITE" id="PS50089">
    <property type="entry name" value="ZF_RING_2"/>
    <property type="match status" value="1"/>
</dbReference>
<proteinExistence type="inferred from homology"/>
<evidence type="ECO:0000259" key="12">
    <source>
        <dbReference type="PROSITE" id="PS50089"/>
    </source>
</evidence>
<comment type="catalytic activity">
    <reaction evidence="1">
        <text>[E2 ubiquitin-conjugating enzyme]-S-ubiquitinyl-L-cysteine + [acceptor protein]-L-lysine = [E2 ubiquitin-conjugating enzyme]-L-cysteine + [acceptor protein]-N(6)-ubiquitinyl-L-lysine.</text>
        <dbReference type="EC" id="2.3.2.31"/>
    </reaction>
</comment>
<keyword evidence="8" id="KW-0833">Ubl conjugation pathway</keyword>
<evidence type="ECO:0000256" key="9">
    <source>
        <dbReference type="ARBA" id="ARBA00022833"/>
    </source>
</evidence>
<dbReference type="EC" id="2.3.2.31" evidence="3"/>
<protein>
    <recommendedName>
        <fullName evidence="3">RBR-type E3 ubiquitin transferase</fullName>
        <ecNumber evidence="3">2.3.2.31</ecNumber>
    </recommendedName>
</protein>
<keyword evidence="7 11" id="KW-0863">Zinc-finger</keyword>
<dbReference type="FunFam" id="3.30.40.10:FF:000358">
    <property type="entry name" value="RBR-type E3 ubiquitin transferase"/>
    <property type="match status" value="1"/>
</dbReference>
<keyword evidence="5" id="KW-0479">Metal-binding</keyword>
<accession>A0AAV4BGF1</accession>
<keyword evidence="15" id="KW-1185">Reference proteome</keyword>
<dbReference type="CDD" id="cd20341">
    <property type="entry name" value="BRcat_RBR_RNF14"/>
    <property type="match status" value="1"/>
</dbReference>
<sequence>MHLCEVCYDEFPGTQFFKMNECSHAFCHTCMQAFCELHITAGTVEELRCPTQKCDSIVPPYIIQTVLPEEAYDRWEKLLLQKTLDSMEDTVYCPRCGNVVIVEEEKELNLAHCPLCFFAFCTLCERVWHQGRSCETEEDLLEDLQQRDTSGMTHAVQRKFEELRKKLETEMKTKATVKKSTRPCPKCKIPVEKIGGCNKMTCKCGAFFCWVCGRAINGYNHFSAGSCPLFPGQVQAAVGVPVRMPNNAVIRMQAMLELNPDLQNNRCYCPMCKQQNLKSLDRNNHIKCWNCKTNFCFLCKQRISGVVSAHFVGPCTQHS</sequence>
<evidence type="ECO:0000256" key="3">
    <source>
        <dbReference type="ARBA" id="ARBA00012251"/>
    </source>
</evidence>
<evidence type="ECO:0000256" key="11">
    <source>
        <dbReference type="PROSITE-ProRule" id="PRU00175"/>
    </source>
</evidence>
<dbReference type="InterPro" id="IPR047548">
    <property type="entry name" value="Rcat_RBR_RNF14"/>
</dbReference>
<dbReference type="Gene3D" id="2.20.25.20">
    <property type="match status" value="1"/>
</dbReference>
<dbReference type="GO" id="GO:0016567">
    <property type="term" value="P:protein ubiquitination"/>
    <property type="evidence" value="ECO:0007669"/>
    <property type="project" value="InterPro"/>
</dbReference>
<dbReference type="InterPro" id="IPR044066">
    <property type="entry name" value="TRIAD_supradom"/>
</dbReference>
<dbReference type="SMART" id="SM00647">
    <property type="entry name" value="IBR"/>
    <property type="match status" value="2"/>
</dbReference>
<dbReference type="CDD" id="cd20354">
    <property type="entry name" value="Rcat_RBR_RNF14"/>
    <property type="match status" value="1"/>
</dbReference>
<dbReference type="Gene3D" id="1.20.120.1750">
    <property type="match status" value="1"/>
</dbReference>
<dbReference type="InterPro" id="IPR002867">
    <property type="entry name" value="IBR_dom"/>
</dbReference>
<comment type="caution">
    <text evidence="14">The sequence shown here is derived from an EMBL/GenBank/DDBJ whole genome shotgun (WGS) entry which is preliminary data.</text>
</comment>
<dbReference type="SUPFAM" id="SSF57850">
    <property type="entry name" value="RING/U-box"/>
    <property type="match status" value="4"/>
</dbReference>
<evidence type="ECO:0000256" key="10">
    <source>
        <dbReference type="ARBA" id="ARBA00044508"/>
    </source>
</evidence>
<evidence type="ECO:0000256" key="6">
    <source>
        <dbReference type="ARBA" id="ARBA00022737"/>
    </source>
</evidence>
<dbReference type="GO" id="GO:0008270">
    <property type="term" value="F:zinc ion binding"/>
    <property type="evidence" value="ECO:0007669"/>
    <property type="project" value="UniProtKB-KW"/>
</dbReference>
<keyword evidence="9" id="KW-0862">Zinc</keyword>
<evidence type="ECO:0000256" key="8">
    <source>
        <dbReference type="ARBA" id="ARBA00022786"/>
    </source>
</evidence>
<evidence type="ECO:0000256" key="7">
    <source>
        <dbReference type="ARBA" id="ARBA00022771"/>
    </source>
</evidence>
<dbReference type="GO" id="GO:0061630">
    <property type="term" value="F:ubiquitin protein ligase activity"/>
    <property type="evidence" value="ECO:0007669"/>
    <property type="project" value="UniProtKB-EC"/>
</dbReference>
<evidence type="ECO:0000259" key="13">
    <source>
        <dbReference type="PROSITE" id="PS51873"/>
    </source>
</evidence>
<gene>
    <name evidence="14" type="ORF">PoB_004468500</name>
</gene>
<dbReference type="PANTHER" id="PTHR11685">
    <property type="entry name" value="RBR FAMILY RING FINGER AND IBR DOMAIN-CONTAINING"/>
    <property type="match status" value="1"/>
</dbReference>
<keyword evidence="6" id="KW-0677">Repeat</keyword>
<feature type="domain" description="RING-type" evidence="12">
    <location>
        <begin position="4"/>
        <end position="53"/>
    </location>
</feature>
<dbReference type="PROSITE" id="PS00518">
    <property type="entry name" value="ZF_RING_1"/>
    <property type="match status" value="1"/>
</dbReference>
<name>A0AAV4BGF1_9GAST</name>
<evidence type="ECO:0000256" key="4">
    <source>
        <dbReference type="ARBA" id="ARBA00022679"/>
    </source>
</evidence>
<evidence type="ECO:0000256" key="1">
    <source>
        <dbReference type="ARBA" id="ARBA00001798"/>
    </source>
</evidence>
<dbReference type="PROSITE" id="PS51873">
    <property type="entry name" value="TRIAD"/>
    <property type="match status" value="1"/>
</dbReference>
<dbReference type="InterPro" id="IPR013083">
    <property type="entry name" value="Znf_RING/FYVE/PHD"/>
</dbReference>